<accession>A0A916NCP9</accession>
<sequence length="211" mass="24354">MRTKFFILVLILFFNESTFSQQKDRTHDFFFNEFSLTTNKWVYSSTLNPFGAGMGVNLARYIELNDLFDLTVGVSYDLSRQLRNGIILNHFQSYSNVDISIHRLNSFFSSRVKFGNKRNFFFEAGVFCGVYLKSSFTTNGNKNPKEFSTKSLDFGSKFNLGYTIPLKRFELVLKTGCHYGFRDIGNAPVILFDRYFAISVGVQKLHSYGKQ</sequence>
<organism evidence="1 2">
    <name type="scientific">Parvicella tangerina</name>
    <dbReference type="NCBI Taxonomy" id="2829795"/>
    <lineage>
        <taxon>Bacteria</taxon>
        <taxon>Pseudomonadati</taxon>
        <taxon>Bacteroidota</taxon>
        <taxon>Flavobacteriia</taxon>
        <taxon>Flavobacteriales</taxon>
        <taxon>Parvicellaceae</taxon>
        <taxon>Parvicella</taxon>
    </lineage>
</organism>
<gene>
    <name evidence="1" type="ORF">CRYO30217_02822</name>
</gene>
<evidence type="ECO:0000313" key="2">
    <source>
        <dbReference type="Proteomes" id="UP000683507"/>
    </source>
</evidence>
<dbReference type="EMBL" id="OU015584">
    <property type="protein sequence ID" value="CAG5085637.1"/>
    <property type="molecule type" value="Genomic_DNA"/>
</dbReference>
<name>A0A916NCP9_9FLAO</name>
<dbReference type="AlphaFoldDB" id="A0A916NCP9"/>
<evidence type="ECO:0008006" key="3">
    <source>
        <dbReference type="Google" id="ProtNLM"/>
    </source>
</evidence>
<dbReference type="RefSeq" id="WP_258543024.1">
    <property type="nucleotide sequence ID" value="NZ_OU015584.1"/>
</dbReference>
<dbReference type="KEGG" id="ptan:CRYO30217_02822"/>
<protein>
    <recommendedName>
        <fullName evidence="3">Outer membrane protein beta-barrel domain-containing protein</fullName>
    </recommendedName>
</protein>
<proteinExistence type="predicted"/>
<evidence type="ECO:0000313" key="1">
    <source>
        <dbReference type="EMBL" id="CAG5085637.1"/>
    </source>
</evidence>
<keyword evidence="2" id="KW-1185">Reference proteome</keyword>
<reference evidence="1" key="1">
    <citation type="submission" date="2021-04" db="EMBL/GenBank/DDBJ databases">
        <authorList>
            <person name="Rodrigo-Torres L."/>
            <person name="Arahal R. D."/>
            <person name="Lucena T."/>
        </authorList>
    </citation>
    <scope>NUCLEOTIDE SEQUENCE</scope>
    <source>
        <strain evidence="1">AS29M-1</strain>
    </source>
</reference>
<dbReference type="Proteomes" id="UP000683507">
    <property type="component" value="Chromosome"/>
</dbReference>